<name>A0ABY8SNT8_9BURK</name>
<keyword evidence="3" id="KW-1185">Reference proteome</keyword>
<evidence type="ECO:0000256" key="1">
    <source>
        <dbReference type="SAM" id="Phobius"/>
    </source>
</evidence>
<gene>
    <name evidence="2" type="ORF">QMY55_19125</name>
</gene>
<accession>A0ABY8SNT8</accession>
<organism evidence="2 3">
    <name type="scientific">Comamonas resistens</name>
    <dbReference type="NCBI Taxonomy" id="3046670"/>
    <lineage>
        <taxon>Bacteria</taxon>
        <taxon>Pseudomonadati</taxon>
        <taxon>Pseudomonadota</taxon>
        <taxon>Betaproteobacteria</taxon>
        <taxon>Burkholderiales</taxon>
        <taxon>Comamonadaceae</taxon>
        <taxon>Comamonas</taxon>
    </lineage>
</organism>
<dbReference type="Proteomes" id="UP001240697">
    <property type="component" value="Chromosome"/>
</dbReference>
<feature type="transmembrane region" description="Helical" evidence="1">
    <location>
        <begin position="21"/>
        <end position="43"/>
    </location>
</feature>
<protein>
    <submittedName>
        <fullName evidence="2">Uncharacterized protein</fullName>
    </submittedName>
</protein>
<evidence type="ECO:0000313" key="2">
    <source>
        <dbReference type="EMBL" id="WHS64583.1"/>
    </source>
</evidence>
<reference evidence="2 3" key="1">
    <citation type="submission" date="2023-05" db="EMBL/GenBank/DDBJ databases">
        <authorList>
            <person name="Yin Y."/>
            <person name="Lu Z."/>
        </authorList>
    </citation>
    <scope>NUCLEOTIDE SEQUENCE [LARGE SCALE GENOMIC DNA]</scope>
    <source>
        <strain evidence="2 3">ZM22</strain>
    </source>
</reference>
<dbReference type="EMBL" id="CP125947">
    <property type="protein sequence ID" value="WHS64583.1"/>
    <property type="molecule type" value="Genomic_DNA"/>
</dbReference>
<keyword evidence="1" id="KW-0472">Membrane</keyword>
<sequence length="46" mass="4989">MRSTESGHAAQWRASLLQTSAFTRFLLAAIAAAMLWLVVIWAVGNA</sequence>
<evidence type="ECO:0000313" key="3">
    <source>
        <dbReference type="Proteomes" id="UP001240697"/>
    </source>
</evidence>
<proteinExistence type="predicted"/>
<keyword evidence="1" id="KW-0812">Transmembrane</keyword>
<dbReference type="RefSeq" id="WP_283485700.1">
    <property type="nucleotide sequence ID" value="NZ_CP125947.1"/>
</dbReference>
<keyword evidence="1" id="KW-1133">Transmembrane helix</keyword>